<accession>A0AAW0A4W2</accession>
<sequence length="377" mass="41397">MDHLLAGLTTQQHPTQAPLPTSPSQEADGPPGANAYNANWPEARTLKAGSSRRQLDIGARTIDTSSSLLVYETGQEYAVHDKFYALATWYLAKRLGQDGFGLWTAASGYLTQLECRIYLAHLPRRRLALTFKCPPPSSRALSSIDRLSGRCSPVLAVVVYRHLTSYLMRHFLVPPMTLPQPIAPIAYSKRPALPVKLALLDVALWRCITAPPTSSREEDAIEGEVKERSERGRRRRSSAHSYPHAPPHLLDGSVTTSAFLRLDPVYPLAPQSHHVMPTSAPGWRPTTNTRPRSPSTPTQLIHDGHNAFISRTRPTRPSVYAHANLCTAHSAAWSGMEHSIRVHAESAHSAAMIDSDGFPGAATLTRSASVPRTGWLR</sequence>
<comment type="caution">
    <text evidence="2">The sequence shown here is derived from an EMBL/GenBank/DDBJ whole genome shotgun (WGS) entry which is preliminary data.</text>
</comment>
<dbReference type="AlphaFoldDB" id="A0AAW0A4W2"/>
<evidence type="ECO:0000313" key="3">
    <source>
        <dbReference type="Proteomes" id="UP001362999"/>
    </source>
</evidence>
<organism evidence="2 3">
    <name type="scientific">Favolaschia claudopus</name>
    <dbReference type="NCBI Taxonomy" id="2862362"/>
    <lineage>
        <taxon>Eukaryota</taxon>
        <taxon>Fungi</taxon>
        <taxon>Dikarya</taxon>
        <taxon>Basidiomycota</taxon>
        <taxon>Agaricomycotina</taxon>
        <taxon>Agaricomycetes</taxon>
        <taxon>Agaricomycetidae</taxon>
        <taxon>Agaricales</taxon>
        <taxon>Marasmiineae</taxon>
        <taxon>Mycenaceae</taxon>
        <taxon>Favolaschia</taxon>
    </lineage>
</organism>
<proteinExistence type="predicted"/>
<feature type="compositionally biased region" description="Polar residues" evidence="1">
    <location>
        <begin position="8"/>
        <end position="25"/>
    </location>
</feature>
<feature type="compositionally biased region" description="Basic and acidic residues" evidence="1">
    <location>
        <begin position="216"/>
        <end position="230"/>
    </location>
</feature>
<feature type="compositionally biased region" description="Low complexity" evidence="1">
    <location>
        <begin position="284"/>
        <end position="298"/>
    </location>
</feature>
<reference evidence="2 3" key="1">
    <citation type="journal article" date="2024" name="J Genomics">
        <title>Draft genome sequencing and assembly of Favolaschia claudopus CIRM-BRFM 2984 isolated from oak limbs.</title>
        <authorList>
            <person name="Navarro D."/>
            <person name="Drula E."/>
            <person name="Chaduli D."/>
            <person name="Cazenave R."/>
            <person name="Ahrendt S."/>
            <person name="Wang J."/>
            <person name="Lipzen A."/>
            <person name="Daum C."/>
            <person name="Barry K."/>
            <person name="Grigoriev I.V."/>
            <person name="Favel A."/>
            <person name="Rosso M.N."/>
            <person name="Martin F."/>
        </authorList>
    </citation>
    <scope>NUCLEOTIDE SEQUENCE [LARGE SCALE GENOMIC DNA]</scope>
    <source>
        <strain evidence="2 3">CIRM-BRFM 2984</strain>
    </source>
</reference>
<feature type="region of interest" description="Disordered" evidence="1">
    <location>
        <begin position="276"/>
        <end position="300"/>
    </location>
</feature>
<dbReference type="Proteomes" id="UP001362999">
    <property type="component" value="Unassembled WGS sequence"/>
</dbReference>
<gene>
    <name evidence="2" type="ORF">R3P38DRAFT_3218927</name>
</gene>
<name>A0AAW0A4W2_9AGAR</name>
<feature type="region of interest" description="Disordered" evidence="1">
    <location>
        <begin position="216"/>
        <end position="248"/>
    </location>
</feature>
<keyword evidence="3" id="KW-1185">Reference proteome</keyword>
<evidence type="ECO:0000256" key="1">
    <source>
        <dbReference type="SAM" id="MobiDB-lite"/>
    </source>
</evidence>
<dbReference type="EMBL" id="JAWWNJ010000088">
    <property type="protein sequence ID" value="KAK7000641.1"/>
    <property type="molecule type" value="Genomic_DNA"/>
</dbReference>
<protein>
    <submittedName>
        <fullName evidence="2">Uncharacterized protein</fullName>
    </submittedName>
</protein>
<feature type="region of interest" description="Disordered" evidence="1">
    <location>
        <begin position="1"/>
        <end position="37"/>
    </location>
</feature>
<evidence type="ECO:0000313" key="2">
    <source>
        <dbReference type="EMBL" id="KAK7000641.1"/>
    </source>
</evidence>